<dbReference type="InterPro" id="IPR048502">
    <property type="entry name" value="NamZ_N"/>
</dbReference>
<dbReference type="Pfam" id="PF07075">
    <property type="entry name" value="NamZ_N"/>
    <property type="match status" value="1"/>
</dbReference>
<dbReference type="InterPro" id="IPR008302">
    <property type="entry name" value="NamZ"/>
</dbReference>
<keyword evidence="4" id="KW-1185">Reference proteome</keyword>
<evidence type="ECO:0000313" key="3">
    <source>
        <dbReference type="EMBL" id="NQX31875.1"/>
    </source>
</evidence>
<dbReference type="PANTHER" id="PTHR42915">
    <property type="entry name" value="HYPOTHETICAL 460 KDA PROTEIN IN FEUA-SIGW INTERGENIC REGION [PRECURSOR]"/>
    <property type="match status" value="1"/>
</dbReference>
<accession>A0ABX2DD44</accession>
<evidence type="ECO:0000313" key="4">
    <source>
        <dbReference type="Proteomes" id="UP000762110"/>
    </source>
</evidence>
<evidence type="ECO:0000259" key="1">
    <source>
        <dbReference type="Pfam" id="PF07075"/>
    </source>
</evidence>
<feature type="domain" description="Peptidoglycan beta-N-acetylmuramidase NamZ C-terminal" evidence="2">
    <location>
        <begin position="228"/>
        <end position="386"/>
    </location>
</feature>
<feature type="domain" description="Peptidoglycan beta-N-acetylmuramidase NamZ N-terminal" evidence="1">
    <location>
        <begin position="21"/>
        <end position="224"/>
    </location>
</feature>
<dbReference type="Gene3D" id="3.90.1150.140">
    <property type="match status" value="1"/>
</dbReference>
<protein>
    <submittedName>
        <fullName evidence="3">DUF1343 domain-containing protein</fullName>
    </submittedName>
</protein>
<name>A0ABX2DD44_9SPHI</name>
<dbReference type="Gene3D" id="3.40.50.12170">
    <property type="entry name" value="Uncharacterised protein PF07075, DUF1343"/>
    <property type="match status" value="1"/>
</dbReference>
<sequence>MIKFGISILLAERPDWRKQKIALVTNNAATTENDIPSHLALIKAGFNIVKLFSPEHGFNTKGADGEKMPDGFDVATKLPIISLYSEKLKPNATDLADVDLVLFDIPDIGARFYTYLWTLTYLIEACKEYNKPLIILDRPNPIGLDLAQIEGPMLDELNCSSFIGRWDIPLRHSCTLGELALYFNDIKNINASVTVIKCEQLSRSDFFPNWGINFTPTSPAINSFNAAILYPGLGMLEATNLTEGRGTNLSFQMVAAPWLMHASEIQKQLEDVLHIEAITTIPKEAKFAGEICNGLYISPKNYNEFDAVKTGLLLIKLIKDSHPLHFKWQPYLTNANPDGTKHLDKLLGIANSEDLFELPLSDFESTINNLCTVSAFQEKVKPYLLYE</sequence>
<dbReference type="Proteomes" id="UP000762110">
    <property type="component" value="Unassembled WGS sequence"/>
</dbReference>
<proteinExistence type="predicted"/>
<dbReference type="EMBL" id="JABMKV010000002">
    <property type="protein sequence ID" value="NQX31875.1"/>
    <property type="molecule type" value="Genomic_DNA"/>
</dbReference>
<dbReference type="PIRSF" id="PIRSF016719">
    <property type="entry name" value="UCP016719"/>
    <property type="match status" value="1"/>
</dbReference>
<dbReference type="PANTHER" id="PTHR42915:SF1">
    <property type="entry name" value="PEPTIDOGLYCAN BETA-N-ACETYLMURAMIDASE NAMZ"/>
    <property type="match status" value="1"/>
</dbReference>
<gene>
    <name evidence="3" type="ORF">HQN85_09065</name>
</gene>
<comment type="caution">
    <text evidence="3">The sequence shown here is derived from an EMBL/GenBank/DDBJ whole genome shotgun (WGS) entry which is preliminary data.</text>
</comment>
<reference evidence="3 4" key="1">
    <citation type="submission" date="2020-05" db="EMBL/GenBank/DDBJ databases">
        <title>Description of Pedobacter foliorum sp. nov.</title>
        <authorList>
            <person name="Qi S."/>
            <person name="Carlier A."/>
            <person name="Cnockaert M."/>
            <person name="Vandamme P."/>
        </authorList>
    </citation>
    <scope>NUCLEOTIDE SEQUENCE [LARGE SCALE GENOMIC DNA]</scope>
    <source>
        <strain evidence="3 4">LMG 31300</strain>
    </source>
</reference>
<dbReference type="Pfam" id="PF20732">
    <property type="entry name" value="NamZ_C"/>
    <property type="match status" value="1"/>
</dbReference>
<organism evidence="3 4">
    <name type="scientific">Pedobacter boryungensis</name>
    <dbReference type="NCBI Taxonomy" id="869962"/>
    <lineage>
        <taxon>Bacteria</taxon>
        <taxon>Pseudomonadati</taxon>
        <taxon>Bacteroidota</taxon>
        <taxon>Sphingobacteriia</taxon>
        <taxon>Sphingobacteriales</taxon>
        <taxon>Sphingobacteriaceae</taxon>
        <taxon>Pedobacter</taxon>
    </lineage>
</organism>
<evidence type="ECO:0000259" key="2">
    <source>
        <dbReference type="Pfam" id="PF20732"/>
    </source>
</evidence>
<dbReference type="InterPro" id="IPR048503">
    <property type="entry name" value="NamZ_C"/>
</dbReference>
<dbReference type="RefSeq" id="WP_173271419.1">
    <property type="nucleotide sequence ID" value="NZ_JABMKV010000002.1"/>
</dbReference>